<reference evidence="6 7" key="1">
    <citation type="submission" date="2022-04" db="EMBL/GenBank/DDBJ databases">
        <title>Leucobacter sp. isolated from rhizosphere of garlic.</title>
        <authorList>
            <person name="Won M."/>
            <person name="Lee C.-M."/>
            <person name="Woen H.-Y."/>
            <person name="Kwon S.-W."/>
        </authorList>
    </citation>
    <scope>NUCLEOTIDE SEQUENCE [LARGE SCALE GENOMIC DNA]</scope>
    <source>
        <strain evidence="6 7">H21R-40</strain>
    </source>
</reference>
<dbReference type="RefSeq" id="WP_244726301.1">
    <property type="nucleotide sequence ID" value="NZ_CP095045.1"/>
</dbReference>
<feature type="domain" description="Periplasmic binding protein" evidence="5">
    <location>
        <begin position="50"/>
        <end position="295"/>
    </location>
</feature>
<comment type="similarity">
    <text evidence="2">Belongs to the bacterial solute-binding protein 2 family.</text>
</comment>
<feature type="chain" id="PRO_5046800210" evidence="4">
    <location>
        <begin position="24"/>
        <end position="321"/>
    </location>
</feature>
<name>A0ABY4FHF9_9MICO</name>
<evidence type="ECO:0000259" key="5">
    <source>
        <dbReference type="Pfam" id="PF13407"/>
    </source>
</evidence>
<protein>
    <submittedName>
        <fullName evidence="6">Substrate-binding domain-containing protein</fullName>
    </submittedName>
</protein>
<dbReference type="PROSITE" id="PS51257">
    <property type="entry name" value="PROKAR_LIPOPROTEIN"/>
    <property type="match status" value="1"/>
</dbReference>
<proteinExistence type="inferred from homology"/>
<keyword evidence="7" id="KW-1185">Reference proteome</keyword>
<organism evidence="6 7">
    <name type="scientific">Leucobacter allii</name>
    <dbReference type="NCBI Taxonomy" id="2932247"/>
    <lineage>
        <taxon>Bacteria</taxon>
        <taxon>Bacillati</taxon>
        <taxon>Actinomycetota</taxon>
        <taxon>Actinomycetes</taxon>
        <taxon>Micrococcales</taxon>
        <taxon>Microbacteriaceae</taxon>
        <taxon>Leucobacter</taxon>
    </lineage>
</organism>
<sequence>MHTRFPRRAAFATLALGAGFALLTGCTTGNEPATETGGSGESSDSCSIGMTQINQTAIFFTEMNAGAQEAADELGCELTIANANNDSARQSSDIENFVTQGVDAIIVVAIDVNGVSPAVESAQSQGIPVIAIDAEVEGVDTFVGVDNEAAGAEAAKWAIDAGLVDGKSYGVVDAKSSFIQNQREDSFRAAIDAAGAQYTQSVNGDNVQEKAATAAQDLVTAQPDLDFVYTTGEPATVGAVAALSADSATKIIGWDLTAEVIAGIDDGLVTAVIQQDPRQEGVEAVTEVHSILGGAEPQGFIDVPITIVTSDNVDDFRETFK</sequence>
<evidence type="ECO:0000256" key="2">
    <source>
        <dbReference type="ARBA" id="ARBA00007639"/>
    </source>
</evidence>
<keyword evidence="3 4" id="KW-0732">Signal</keyword>
<dbReference type="SUPFAM" id="SSF53822">
    <property type="entry name" value="Periplasmic binding protein-like I"/>
    <property type="match status" value="1"/>
</dbReference>
<dbReference type="PANTHER" id="PTHR46847">
    <property type="entry name" value="D-ALLOSE-BINDING PERIPLASMIC PROTEIN-RELATED"/>
    <property type="match status" value="1"/>
</dbReference>
<evidence type="ECO:0000256" key="1">
    <source>
        <dbReference type="ARBA" id="ARBA00004196"/>
    </source>
</evidence>
<comment type="subcellular location">
    <subcellularLocation>
        <location evidence="1">Cell envelope</location>
    </subcellularLocation>
</comment>
<dbReference type="Gene3D" id="3.40.50.2300">
    <property type="match status" value="2"/>
</dbReference>
<dbReference type="Pfam" id="PF13407">
    <property type="entry name" value="Peripla_BP_4"/>
    <property type="match status" value="1"/>
</dbReference>
<dbReference type="Proteomes" id="UP000831786">
    <property type="component" value="Chromosome"/>
</dbReference>
<accession>A0ABY4FHF9</accession>
<dbReference type="PANTHER" id="PTHR46847:SF1">
    <property type="entry name" value="D-ALLOSE-BINDING PERIPLASMIC PROTEIN-RELATED"/>
    <property type="match status" value="1"/>
</dbReference>
<evidence type="ECO:0000256" key="3">
    <source>
        <dbReference type="ARBA" id="ARBA00022729"/>
    </source>
</evidence>
<evidence type="ECO:0000256" key="4">
    <source>
        <dbReference type="SAM" id="SignalP"/>
    </source>
</evidence>
<evidence type="ECO:0000313" key="7">
    <source>
        <dbReference type="Proteomes" id="UP000831786"/>
    </source>
</evidence>
<dbReference type="InterPro" id="IPR028082">
    <property type="entry name" value="Peripla_BP_I"/>
</dbReference>
<evidence type="ECO:0000313" key="6">
    <source>
        <dbReference type="EMBL" id="UOQ56106.1"/>
    </source>
</evidence>
<feature type="signal peptide" evidence="4">
    <location>
        <begin position="1"/>
        <end position="23"/>
    </location>
</feature>
<dbReference type="EMBL" id="CP095045">
    <property type="protein sequence ID" value="UOQ56106.1"/>
    <property type="molecule type" value="Genomic_DNA"/>
</dbReference>
<dbReference type="InterPro" id="IPR025997">
    <property type="entry name" value="SBP_2_dom"/>
</dbReference>
<gene>
    <name evidence="6" type="ORF">MUN78_10360</name>
</gene>